<name>V6K5W3_STRRC</name>
<accession>V6K5W3</accession>
<sequence>MSTLTIAAPARPAGASAQDHGIALLTARAGLEPDLAARYLTDPVSVLAEFGVAATEPVYLVEAGHETLVIEDLDSMDTSVTLGSYFTPQYLGEHSGPRCA</sequence>
<dbReference type="STRING" id="1352936.M878_25010"/>
<protein>
    <submittedName>
        <fullName evidence="1">Uncharacterized protein</fullName>
    </submittedName>
</protein>
<dbReference type="HOGENOM" id="CLU_2304512_0_0_11"/>
<dbReference type="Proteomes" id="UP000017984">
    <property type="component" value="Chromosome"/>
</dbReference>
<comment type="caution">
    <text evidence="1">The sequence shown here is derived from an EMBL/GenBank/DDBJ whole genome shotgun (WGS) entry which is preliminary data.</text>
</comment>
<organism evidence="1 2">
    <name type="scientific">Streptomyces roseochromogenus subsp. oscitans DS 12.976</name>
    <dbReference type="NCBI Taxonomy" id="1352936"/>
    <lineage>
        <taxon>Bacteria</taxon>
        <taxon>Bacillati</taxon>
        <taxon>Actinomycetota</taxon>
        <taxon>Actinomycetes</taxon>
        <taxon>Kitasatosporales</taxon>
        <taxon>Streptomycetaceae</taxon>
        <taxon>Streptomyces</taxon>
    </lineage>
</organism>
<dbReference type="PATRIC" id="fig|1352936.5.peg.5212"/>
<keyword evidence="2" id="KW-1185">Reference proteome</keyword>
<dbReference type="AlphaFoldDB" id="V6K5W3"/>
<evidence type="ECO:0000313" key="2">
    <source>
        <dbReference type="Proteomes" id="UP000017984"/>
    </source>
</evidence>
<gene>
    <name evidence="1" type="ORF">M878_25010</name>
</gene>
<proteinExistence type="predicted"/>
<dbReference type="EMBL" id="AWQX01000213">
    <property type="protein sequence ID" value="EST27443.1"/>
    <property type="molecule type" value="Genomic_DNA"/>
</dbReference>
<dbReference type="OrthoDB" id="4296361at2"/>
<evidence type="ECO:0000313" key="1">
    <source>
        <dbReference type="EMBL" id="EST27443.1"/>
    </source>
</evidence>
<dbReference type="RefSeq" id="WP_023549565.1">
    <property type="nucleotide sequence ID" value="NZ_CM002285.1"/>
</dbReference>
<reference evidence="1 2" key="1">
    <citation type="journal article" date="2014" name="Genome Announc.">
        <title>Draft Genome Sequence of Streptomyces roseochromogenes subsp. oscitans DS 12.976, Producer of the Aminocoumarin Antibiotic Clorobiocin.</title>
        <authorList>
            <person name="Ruckert C."/>
            <person name="Kalinowski J."/>
            <person name="Heide L."/>
            <person name="Apel A.K."/>
        </authorList>
    </citation>
    <scope>NUCLEOTIDE SEQUENCE [LARGE SCALE GENOMIC DNA]</scope>
    <source>
        <strain evidence="1 2">DS 12.976</strain>
    </source>
</reference>